<dbReference type="EC" id="2.7.4.22" evidence="11"/>
<dbReference type="HOGENOM" id="CLU_079546_0_0_2"/>
<evidence type="ECO:0000313" key="13">
    <source>
        <dbReference type="EMBL" id="AKB13911.1"/>
    </source>
</evidence>
<keyword evidence="9 11" id="KW-0665">Pyrimidine biosynthesis</keyword>
<dbReference type="Proteomes" id="UP000066529">
    <property type="component" value="Chromosome"/>
</dbReference>
<evidence type="ECO:0000256" key="11">
    <source>
        <dbReference type="HAMAP-Rule" id="MF_01220"/>
    </source>
</evidence>
<gene>
    <name evidence="11" type="primary">pyrH</name>
    <name evidence="13" type="ORF">MSTHT_2153</name>
</gene>
<dbReference type="HAMAP" id="MF_01220_A">
    <property type="entry name" value="PyrH_A"/>
    <property type="match status" value="1"/>
</dbReference>
<evidence type="ECO:0000256" key="5">
    <source>
        <dbReference type="ARBA" id="ARBA00022679"/>
    </source>
</evidence>
<dbReference type="SUPFAM" id="SSF53633">
    <property type="entry name" value="Carbamate kinase-like"/>
    <property type="match status" value="1"/>
</dbReference>
<comment type="catalytic activity">
    <reaction evidence="10 11">
        <text>UMP + ATP = UDP + ADP</text>
        <dbReference type="Rhea" id="RHEA:24400"/>
        <dbReference type="ChEBI" id="CHEBI:30616"/>
        <dbReference type="ChEBI" id="CHEBI:57865"/>
        <dbReference type="ChEBI" id="CHEBI:58223"/>
        <dbReference type="ChEBI" id="CHEBI:456216"/>
        <dbReference type="EC" id="2.7.4.22"/>
    </reaction>
</comment>
<feature type="binding site" evidence="11">
    <location>
        <position position="48"/>
    </location>
    <ligand>
        <name>ATP</name>
        <dbReference type="ChEBI" id="CHEBI:30616"/>
    </ligand>
</feature>
<feature type="binding site" evidence="11">
    <location>
        <position position="44"/>
    </location>
    <ligand>
        <name>ATP</name>
        <dbReference type="ChEBI" id="CHEBI:30616"/>
    </ligand>
</feature>
<comment type="pathway">
    <text evidence="2 11">Pyrimidine metabolism; CTP biosynthesis via de novo pathway; UDP from UMP (UMPK route): step 1/1.</text>
</comment>
<comment type="caution">
    <text evidence="11">Lacks conserved residue(s) required for the propagation of feature annotation.</text>
</comment>
<dbReference type="GO" id="GO:0006225">
    <property type="term" value="P:UDP biosynthetic process"/>
    <property type="evidence" value="ECO:0007669"/>
    <property type="project" value="TreeGrafter"/>
</dbReference>
<keyword evidence="4 11" id="KW-0963">Cytoplasm</keyword>
<feature type="binding site" evidence="11">
    <location>
        <position position="145"/>
    </location>
    <ligand>
        <name>ATP</name>
        <dbReference type="ChEBI" id="CHEBI:30616"/>
    </ligand>
</feature>
<dbReference type="RefSeq" id="WP_048167889.1">
    <property type="nucleotide sequence ID" value="NZ_CP009501.1"/>
</dbReference>
<dbReference type="PIRSF" id="PIRSF005650">
    <property type="entry name" value="Uridylate_kin"/>
    <property type="match status" value="1"/>
</dbReference>
<dbReference type="NCBIfam" id="TIGR02076">
    <property type="entry name" value="pyrH_arch"/>
    <property type="match status" value="1"/>
</dbReference>
<organism evidence="13 14">
    <name type="scientific">Methanosarcina thermophila (strain ATCC 43570 / DSM 1825 / OCM 12 / VKM B-1830 / TM-1)</name>
    <dbReference type="NCBI Taxonomy" id="523844"/>
    <lineage>
        <taxon>Archaea</taxon>
        <taxon>Methanobacteriati</taxon>
        <taxon>Methanobacteriota</taxon>
        <taxon>Stenosarchaea group</taxon>
        <taxon>Methanomicrobia</taxon>
        <taxon>Methanosarcinales</taxon>
        <taxon>Methanosarcinaceae</taxon>
        <taxon>Methanosarcina</taxon>
    </lineage>
</organism>
<feature type="binding site" evidence="11">
    <location>
        <position position="43"/>
    </location>
    <ligand>
        <name>UMP</name>
        <dbReference type="ChEBI" id="CHEBI:57865"/>
    </ligand>
</feature>
<dbReference type="FunFam" id="3.40.1160.10:FF:000030">
    <property type="entry name" value="Uridylate kinase"/>
    <property type="match status" value="1"/>
</dbReference>
<evidence type="ECO:0000256" key="6">
    <source>
        <dbReference type="ARBA" id="ARBA00022741"/>
    </source>
</evidence>
<sequence>MLIVLSLGGSILAKNLDPDRFLKYAEVLRKVSKKHTLLVVAGGGEAARSYIDTARAVGADEVTCDYIGIEITRLNARLLAAALGSDASPEIPTNYLEAAKAIRPGRVVVMGGVTPGQTTDAVAAILAEFLRADLLIIATSIDGVYSADPNCDPSAVKYDRISPEKLINIVMSIEMKAGSKSPVDPVAAKIIERCKLDALVMDARNPDTLGQILDREAAEKSPISCGTWITAKM</sequence>
<dbReference type="STRING" id="523844.MSTHT_2153"/>
<dbReference type="GO" id="GO:0005737">
    <property type="term" value="C:cytoplasm"/>
    <property type="evidence" value="ECO:0007669"/>
    <property type="project" value="UniProtKB-SubCell"/>
</dbReference>
<evidence type="ECO:0000256" key="8">
    <source>
        <dbReference type="ARBA" id="ARBA00022840"/>
    </source>
</evidence>
<evidence type="ECO:0000256" key="7">
    <source>
        <dbReference type="ARBA" id="ARBA00022777"/>
    </source>
</evidence>
<comment type="activity regulation">
    <text evidence="11">Inhibited by UTP.</text>
</comment>
<dbReference type="InterPro" id="IPR001048">
    <property type="entry name" value="Asp/Glu/Uridylate_kinase"/>
</dbReference>
<feature type="binding site" evidence="11">
    <location>
        <begin position="113"/>
        <end position="119"/>
    </location>
    <ligand>
        <name>UMP</name>
        <dbReference type="ChEBI" id="CHEBI:57865"/>
    </ligand>
</feature>
<evidence type="ECO:0000256" key="2">
    <source>
        <dbReference type="ARBA" id="ARBA00004791"/>
    </source>
</evidence>
<evidence type="ECO:0000256" key="10">
    <source>
        <dbReference type="ARBA" id="ARBA00047767"/>
    </source>
</evidence>
<name>A0A0E3NCT8_METTT</name>
<feature type="domain" description="Aspartate/glutamate/uridylate kinase" evidence="12">
    <location>
        <begin position="1"/>
        <end position="201"/>
    </location>
</feature>
<accession>A0A0E3NCT8</accession>
<keyword evidence="7 11" id="KW-0418">Kinase</keyword>
<dbReference type="GO" id="GO:0033862">
    <property type="term" value="F:UMP kinase activity"/>
    <property type="evidence" value="ECO:0007669"/>
    <property type="project" value="UniProtKB-EC"/>
</dbReference>
<dbReference type="PANTHER" id="PTHR42833">
    <property type="entry name" value="URIDYLATE KINASE"/>
    <property type="match status" value="1"/>
</dbReference>
<dbReference type="CDD" id="cd04253">
    <property type="entry name" value="AAK_UMPK-PyrH-Pf"/>
    <property type="match status" value="1"/>
</dbReference>
<dbReference type="InterPro" id="IPR011817">
    <property type="entry name" value="Uridylate_kinase"/>
</dbReference>
<dbReference type="InterPro" id="IPR036393">
    <property type="entry name" value="AceGlu_kinase-like_sf"/>
</dbReference>
<dbReference type="AlphaFoldDB" id="A0A0E3NCT8"/>
<keyword evidence="8 11" id="KW-0067">ATP-binding</keyword>
<dbReference type="GO" id="GO:0044210">
    <property type="term" value="P:'de novo' CTP biosynthetic process"/>
    <property type="evidence" value="ECO:0007669"/>
    <property type="project" value="UniProtKB-UniRule"/>
</dbReference>
<dbReference type="OrthoDB" id="372251at2157"/>
<dbReference type="InterPro" id="IPR011818">
    <property type="entry name" value="Uridylate_kinase_arch/spir"/>
</dbReference>
<dbReference type="UniPathway" id="UPA00159">
    <property type="reaction ID" value="UER00275"/>
</dbReference>
<dbReference type="KEGG" id="mthr:MSTHT_2153"/>
<dbReference type="GO" id="GO:0005524">
    <property type="term" value="F:ATP binding"/>
    <property type="evidence" value="ECO:0007669"/>
    <property type="project" value="UniProtKB-KW"/>
</dbReference>
<dbReference type="EMBL" id="CP009501">
    <property type="protein sequence ID" value="AKB13911.1"/>
    <property type="molecule type" value="Genomic_DNA"/>
</dbReference>
<feature type="binding site" evidence="11">
    <location>
        <position position="148"/>
    </location>
    <ligand>
        <name>ATP</name>
        <dbReference type="ChEBI" id="CHEBI:30616"/>
    </ligand>
</feature>
<comment type="subunit">
    <text evidence="11">Homohexamer.</text>
</comment>
<evidence type="ECO:0000256" key="9">
    <source>
        <dbReference type="ARBA" id="ARBA00022975"/>
    </source>
</evidence>
<protein>
    <recommendedName>
        <fullName evidence="11">Uridylate kinase</fullName>
        <shortName evidence="11">UK</shortName>
        <ecNumber evidence="11">2.7.4.22</ecNumber>
    </recommendedName>
    <alternativeName>
        <fullName evidence="11">Uridine monophosphate kinase</fullName>
        <shortName evidence="11">UMP kinase</shortName>
        <shortName evidence="11">UMPK</shortName>
    </alternativeName>
</protein>
<feature type="binding site" evidence="11">
    <location>
        <begin position="9"/>
        <end position="10"/>
    </location>
    <ligand>
        <name>ATP</name>
        <dbReference type="ChEBI" id="CHEBI:30616"/>
    </ligand>
</feature>
<evidence type="ECO:0000256" key="3">
    <source>
        <dbReference type="ARBA" id="ARBA00007614"/>
    </source>
</evidence>
<dbReference type="GeneID" id="41602454"/>
<evidence type="ECO:0000256" key="4">
    <source>
        <dbReference type="ARBA" id="ARBA00022490"/>
    </source>
</evidence>
<dbReference type="PATRIC" id="fig|523844.20.peg.2649"/>
<dbReference type="Pfam" id="PF00696">
    <property type="entry name" value="AA_kinase"/>
    <property type="match status" value="1"/>
</dbReference>
<dbReference type="PANTHER" id="PTHR42833:SF4">
    <property type="entry name" value="URIDYLATE KINASE PUMPKIN, CHLOROPLASTIC"/>
    <property type="match status" value="1"/>
</dbReference>
<keyword evidence="5 11" id="KW-0808">Transferase</keyword>
<evidence type="ECO:0000256" key="1">
    <source>
        <dbReference type="ARBA" id="ARBA00004496"/>
    </source>
</evidence>
<comment type="subcellular location">
    <subcellularLocation>
        <location evidence="1 11">Cytoplasm</location>
    </subcellularLocation>
</comment>
<proteinExistence type="inferred from homology"/>
<evidence type="ECO:0000259" key="12">
    <source>
        <dbReference type="Pfam" id="PF00696"/>
    </source>
</evidence>
<evidence type="ECO:0000313" key="14">
    <source>
        <dbReference type="Proteomes" id="UP000066529"/>
    </source>
</evidence>
<reference evidence="13 14" key="1">
    <citation type="submission" date="2014-07" db="EMBL/GenBank/DDBJ databases">
        <title>Methanogenic archaea and the global carbon cycle.</title>
        <authorList>
            <person name="Henriksen J.R."/>
            <person name="Luke J."/>
            <person name="Reinhart S."/>
            <person name="Benedict M.N."/>
            <person name="Youngblut N.D."/>
            <person name="Metcalf M.E."/>
            <person name="Whitaker R.J."/>
            <person name="Metcalf W.W."/>
        </authorList>
    </citation>
    <scope>NUCLEOTIDE SEQUENCE [LARGE SCALE GENOMIC DNA]</scope>
    <source>
        <strain evidence="14">ATCC 43570 / DSM 1825 / OCM 12 / VKM B-1830 / TM-1</strain>
    </source>
</reference>
<feature type="binding site" evidence="11">
    <location>
        <position position="139"/>
    </location>
    <ligand>
        <name>ATP</name>
        <dbReference type="ChEBI" id="CHEBI:30616"/>
    </ligand>
</feature>
<comment type="function">
    <text evidence="11">Catalyzes the reversible phosphorylation of UMP to UDP.</text>
</comment>
<comment type="similarity">
    <text evidence="3 11">Belongs to the UMP kinase family.</text>
</comment>
<feature type="binding site" evidence="11">
    <location>
        <position position="65"/>
    </location>
    <ligand>
        <name>UMP</name>
        <dbReference type="ChEBI" id="CHEBI:57865"/>
    </ligand>
</feature>
<keyword evidence="6 11" id="KW-0547">Nucleotide-binding</keyword>
<dbReference type="Gene3D" id="3.40.1160.10">
    <property type="entry name" value="Acetylglutamate kinase-like"/>
    <property type="match status" value="1"/>
</dbReference>